<organism evidence="2 3">
    <name type="scientific">Panicum virgatum</name>
    <name type="common">Blackwell switchgrass</name>
    <dbReference type="NCBI Taxonomy" id="38727"/>
    <lineage>
        <taxon>Eukaryota</taxon>
        <taxon>Viridiplantae</taxon>
        <taxon>Streptophyta</taxon>
        <taxon>Embryophyta</taxon>
        <taxon>Tracheophyta</taxon>
        <taxon>Spermatophyta</taxon>
        <taxon>Magnoliopsida</taxon>
        <taxon>Liliopsida</taxon>
        <taxon>Poales</taxon>
        <taxon>Poaceae</taxon>
        <taxon>PACMAD clade</taxon>
        <taxon>Panicoideae</taxon>
        <taxon>Panicodae</taxon>
        <taxon>Paniceae</taxon>
        <taxon>Panicinae</taxon>
        <taxon>Panicum</taxon>
        <taxon>Panicum sect. Hiantes</taxon>
    </lineage>
</organism>
<sequence length="145" mass="15549">MRRQQGNGDGLHLRAAAARGRSRREGSGPARPPGGSSQPLQGRPPPPPRPRQAAVRCVLVVRGPRAAPRRRGSSSTRRPSGSTLPLHRLLSRHQPGPLDRGHARRALEPADLYSCHLKVVDVGSGTSFTTLGIVKHVNPKNVTLV</sequence>
<feature type="compositionally biased region" description="Low complexity" evidence="1">
    <location>
        <begin position="73"/>
        <end position="83"/>
    </location>
</feature>
<gene>
    <name evidence="2" type="ORF">PVAP13_5NG610901</name>
</gene>
<comment type="caution">
    <text evidence="2">The sequence shown here is derived from an EMBL/GenBank/DDBJ whole genome shotgun (WGS) entry which is preliminary data.</text>
</comment>
<dbReference type="GO" id="GO:0051741">
    <property type="term" value="F:2-methyl-6-phytyl-1,4-benzoquinone methyltransferase activity"/>
    <property type="evidence" value="ECO:0007669"/>
    <property type="project" value="InterPro"/>
</dbReference>
<dbReference type="PANTHER" id="PTHR44516">
    <property type="entry name" value="2-METHYL-6-PHYTYL-1,4-HYDROQUINONE METHYLTRANSFERASE, CHLOROPLASTIC"/>
    <property type="match status" value="1"/>
</dbReference>
<dbReference type="EMBL" id="CM029046">
    <property type="protein sequence ID" value="KAG2593976.1"/>
    <property type="molecule type" value="Genomic_DNA"/>
</dbReference>
<name>A0A8T0SBD8_PANVG</name>
<evidence type="ECO:0000313" key="2">
    <source>
        <dbReference type="EMBL" id="KAG2593976.1"/>
    </source>
</evidence>
<feature type="compositionally biased region" description="Low complexity" evidence="1">
    <location>
        <begin position="27"/>
        <end position="41"/>
    </location>
</feature>
<evidence type="ECO:0000313" key="3">
    <source>
        <dbReference type="Proteomes" id="UP000823388"/>
    </source>
</evidence>
<proteinExistence type="predicted"/>
<evidence type="ECO:0000256" key="1">
    <source>
        <dbReference type="SAM" id="MobiDB-lite"/>
    </source>
</evidence>
<feature type="region of interest" description="Disordered" evidence="1">
    <location>
        <begin position="1"/>
        <end position="101"/>
    </location>
</feature>
<dbReference type="AlphaFoldDB" id="A0A8T0SBD8"/>
<keyword evidence="3" id="KW-1185">Reference proteome</keyword>
<protein>
    <submittedName>
        <fullName evidence="2">Uncharacterized protein</fullName>
    </submittedName>
</protein>
<dbReference type="PANTHER" id="PTHR44516:SF11">
    <property type="entry name" value="2-METHYL-6-PHYTYL-1,4-HYDROQUINONE METHYLTRANSFERASE 2, CHLOROPLASTIC"/>
    <property type="match status" value="1"/>
</dbReference>
<dbReference type="Proteomes" id="UP000823388">
    <property type="component" value="Chromosome 5N"/>
</dbReference>
<reference evidence="2" key="1">
    <citation type="submission" date="2020-05" db="EMBL/GenBank/DDBJ databases">
        <title>WGS assembly of Panicum virgatum.</title>
        <authorList>
            <person name="Lovell J.T."/>
            <person name="Jenkins J."/>
            <person name="Shu S."/>
            <person name="Juenger T.E."/>
            <person name="Schmutz J."/>
        </authorList>
    </citation>
    <scope>NUCLEOTIDE SEQUENCE</scope>
    <source>
        <strain evidence="2">AP13</strain>
    </source>
</reference>
<dbReference type="InterPro" id="IPR044649">
    <property type="entry name" value="MPBQ/MSBQ_MT"/>
</dbReference>
<accession>A0A8T0SBD8</accession>